<proteinExistence type="predicted"/>
<accession>A0A0C2MJ43</accession>
<sequence length="341" mass="38502">MDESGFTGADLLQKLQPFQGASALCISPEDARYLIRQHFPKLKAPELKFSSLIKRDTNLKPLYELQQDLLANFPCVICVADKRFILILLFVTHAVEPWYHARGENLLRDGRHFMMASMAYFAGPALLGNDFELILRRFQQAMREKTDAAILALTDTIRSVKWTVLSELLGPLATGCPKCISEILDKATTTDASFIILNALISRTERMAAGEYRVEHDRSKNLLQYNHHLSRFIHCEQPAEFKLSAHASISYPLKLTDVSQVDSLDSPGVQLCDVLVGGCIRALREQIRDGKTGFYSPARLYEDHHFIGFKAESNFTRDNVFRKGGQNAEYVDFISKILGDN</sequence>
<evidence type="ECO:0000313" key="2">
    <source>
        <dbReference type="Proteomes" id="UP000031668"/>
    </source>
</evidence>
<reference evidence="1 2" key="1">
    <citation type="journal article" date="2014" name="Genome Biol. Evol.">
        <title>The genome of the myxosporean Thelohanellus kitauei shows adaptations to nutrient acquisition within its fish host.</title>
        <authorList>
            <person name="Yang Y."/>
            <person name="Xiong J."/>
            <person name="Zhou Z."/>
            <person name="Huo F."/>
            <person name="Miao W."/>
            <person name="Ran C."/>
            <person name="Liu Y."/>
            <person name="Zhang J."/>
            <person name="Feng J."/>
            <person name="Wang M."/>
            <person name="Wang M."/>
            <person name="Wang L."/>
            <person name="Yao B."/>
        </authorList>
    </citation>
    <scope>NUCLEOTIDE SEQUENCE [LARGE SCALE GENOMIC DNA]</scope>
    <source>
        <strain evidence="1">Wuqing</strain>
    </source>
</reference>
<name>A0A0C2MJ43_THEKT</name>
<dbReference type="Proteomes" id="UP000031668">
    <property type="component" value="Unassembled WGS sequence"/>
</dbReference>
<gene>
    <name evidence="1" type="ORF">RF11_00115</name>
</gene>
<protein>
    <recommendedName>
        <fullName evidence="3">DUF3800 domain-containing protein</fullName>
    </recommendedName>
</protein>
<evidence type="ECO:0008006" key="3">
    <source>
        <dbReference type="Google" id="ProtNLM"/>
    </source>
</evidence>
<evidence type="ECO:0000313" key="1">
    <source>
        <dbReference type="EMBL" id="KII64375.1"/>
    </source>
</evidence>
<dbReference type="EMBL" id="JWZT01004322">
    <property type="protein sequence ID" value="KII64375.1"/>
    <property type="molecule type" value="Genomic_DNA"/>
</dbReference>
<keyword evidence="2" id="KW-1185">Reference proteome</keyword>
<comment type="caution">
    <text evidence="1">The sequence shown here is derived from an EMBL/GenBank/DDBJ whole genome shotgun (WGS) entry which is preliminary data.</text>
</comment>
<organism evidence="1 2">
    <name type="scientific">Thelohanellus kitauei</name>
    <name type="common">Myxosporean</name>
    <dbReference type="NCBI Taxonomy" id="669202"/>
    <lineage>
        <taxon>Eukaryota</taxon>
        <taxon>Metazoa</taxon>
        <taxon>Cnidaria</taxon>
        <taxon>Myxozoa</taxon>
        <taxon>Myxosporea</taxon>
        <taxon>Bivalvulida</taxon>
        <taxon>Platysporina</taxon>
        <taxon>Myxobolidae</taxon>
        <taxon>Thelohanellus</taxon>
    </lineage>
</organism>
<dbReference type="AlphaFoldDB" id="A0A0C2MJ43"/>